<keyword evidence="8" id="KW-0653">Protein transport</keyword>
<proteinExistence type="inferred from homology"/>
<organism evidence="12 13">
    <name type="scientific">Campylobacter magnus</name>
    <dbReference type="NCBI Taxonomy" id="3026462"/>
    <lineage>
        <taxon>Bacteria</taxon>
        <taxon>Pseudomonadati</taxon>
        <taxon>Campylobacterota</taxon>
        <taxon>Epsilonproteobacteria</taxon>
        <taxon>Campylobacterales</taxon>
        <taxon>Campylobacteraceae</taxon>
        <taxon>Campylobacter</taxon>
    </lineage>
</organism>
<comment type="similarity">
    <text evidence="2">Belongs to the FliJ family.</text>
</comment>
<comment type="caution">
    <text evidence="12">The sequence shown here is derived from an EMBL/GenBank/DDBJ whole genome shotgun (WGS) entry which is preliminary data.</text>
</comment>
<evidence type="ECO:0000256" key="9">
    <source>
        <dbReference type="ARBA" id="ARBA00023136"/>
    </source>
</evidence>
<evidence type="ECO:0000256" key="8">
    <source>
        <dbReference type="ARBA" id="ARBA00022927"/>
    </source>
</evidence>
<evidence type="ECO:0000256" key="7">
    <source>
        <dbReference type="ARBA" id="ARBA00022795"/>
    </source>
</evidence>
<keyword evidence="4" id="KW-0813">Transport</keyword>
<comment type="subcellular location">
    <subcellularLocation>
        <location evidence="1">Cell membrane</location>
        <topology evidence="1">Peripheral membrane protein</topology>
        <orientation evidence="1">Cytoplasmic side</orientation>
    </subcellularLocation>
</comment>
<dbReference type="Gene3D" id="1.10.287.1700">
    <property type="match status" value="1"/>
</dbReference>
<name>A0ABT8TAP2_9BACT</name>
<dbReference type="Pfam" id="PF02050">
    <property type="entry name" value="FliJ"/>
    <property type="match status" value="1"/>
</dbReference>
<dbReference type="InterPro" id="IPR012823">
    <property type="entry name" value="Flagell_FliJ"/>
</dbReference>
<gene>
    <name evidence="12" type="ORF">Q2362_02280</name>
</gene>
<evidence type="ECO:0000256" key="5">
    <source>
        <dbReference type="ARBA" id="ARBA00022475"/>
    </source>
</evidence>
<keyword evidence="6" id="KW-0145">Chemotaxis</keyword>
<dbReference type="InterPro" id="IPR053716">
    <property type="entry name" value="Flag_assembly_chemotaxis_eff"/>
</dbReference>
<accession>A0ABT8TAP2</accession>
<keyword evidence="13" id="KW-1185">Reference proteome</keyword>
<dbReference type="EMBL" id="JAULJQ010000002">
    <property type="protein sequence ID" value="MDO2408927.1"/>
    <property type="molecule type" value="Genomic_DNA"/>
</dbReference>
<sequence>MKSKYSPVLKIKEQKMSDIEIRLFNARSHKSSLEAQLASIKDDLAHEEFPSSGDFGTMQLFSFTHAQRIDESELLKQKIIVANGKITELENEYKEAYKECEKIKFLHNTEVKNMLKKIEKKNQAELDEIAVMGYFRRNKENEF</sequence>
<keyword evidence="9" id="KW-0472">Membrane</keyword>
<keyword evidence="5" id="KW-1003">Cell membrane</keyword>
<evidence type="ECO:0000256" key="3">
    <source>
        <dbReference type="ARBA" id="ARBA00020392"/>
    </source>
</evidence>
<keyword evidence="11" id="KW-0175">Coiled coil</keyword>
<evidence type="ECO:0000256" key="11">
    <source>
        <dbReference type="SAM" id="Coils"/>
    </source>
</evidence>
<evidence type="ECO:0000313" key="13">
    <source>
        <dbReference type="Proteomes" id="UP001171111"/>
    </source>
</evidence>
<evidence type="ECO:0000256" key="2">
    <source>
        <dbReference type="ARBA" id="ARBA00010004"/>
    </source>
</evidence>
<keyword evidence="10" id="KW-1006">Bacterial flagellum protein export</keyword>
<keyword evidence="12" id="KW-0969">Cilium</keyword>
<feature type="coiled-coil region" evidence="11">
    <location>
        <begin position="72"/>
        <end position="128"/>
    </location>
</feature>
<evidence type="ECO:0000256" key="4">
    <source>
        <dbReference type="ARBA" id="ARBA00022448"/>
    </source>
</evidence>
<keyword evidence="7" id="KW-1005">Bacterial flagellum biogenesis</keyword>
<evidence type="ECO:0000256" key="6">
    <source>
        <dbReference type="ARBA" id="ARBA00022500"/>
    </source>
</evidence>
<evidence type="ECO:0000313" key="12">
    <source>
        <dbReference type="EMBL" id="MDO2408927.1"/>
    </source>
</evidence>
<evidence type="ECO:0000256" key="1">
    <source>
        <dbReference type="ARBA" id="ARBA00004413"/>
    </source>
</evidence>
<keyword evidence="12" id="KW-0966">Cell projection</keyword>
<evidence type="ECO:0000256" key="10">
    <source>
        <dbReference type="ARBA" id="ARBA00023225"/>
    </source>
</evidence>
<dbReference type="RefSeq" id="WP_273931196.1">
    <property type="nucleotide sequence ID" value="NZ_JAQSLL010000010.1"/>
</dbReference>
<protein>
    <recommendedName>
        <fullName evidence="3">Flagellar FliJ protein</fullName>
    </recommendedName>
</protein>
<dbReference type="Proteomes" id="UP001171111">
    <property type="component" value="Unassembled WGS sequence"/>
</dbReference>
<reference evidence="12 13" key="1">
    <citation type="submission" date="2023-06" db="EMBL/GenBank/DDBJ databases">
        <title>Campylobacter magnum sp. nov., isolated from cecal contents of domestic pigs (Sus scrofa domesticus).</title>
        <authorList>
            <person name="Papic B."/>
            <person name="Gruntar I."/>
        </authorList>
    </citation>
    <scope>NUCLEOTIDE SEQUENCE [LARGE SCALE GENOMIC DNA]</scope>
    <source>
        <strain evidence="13">34484-21</strain>
    </source>
</reference>
<keyword evidence="12" id="KW-0282">Flagellum</keyword>